<accession>A0A0F8ZY25</accession>
<feature type="transmembrane region" description="Helical" evidence="1">
    <location>
        <begin position="7"/>
        <end position="31"/>
    </location>
</feature>
<protein>
    <submittedName>
        <fullName evidence="2">Uncharacterized protein</fullName>
    </submittedName>
</protein>
<keyword evidence="1" id="KW-0812">Transmembrane</keyword>
<evidence type="ECO:0000313" key="2">
    <source>
        <dbReference type="EMBL" id="KKK90775.1"/>
    </source>
</evidence>
<proteinExistence type="predicted"/>
<keyword evidence="1" id="KW-1133">Transmembrane helix</keyword>
<evidence type="ECO:0000256" key="1">
    <source>
        <dbReference type="SAM" id="Phobius"/>
    </source>
</evidence>
<reference evidence="2" key="1">
    <citation type="journal article" date="2015" name="Nature">
        <title>Complex archaea that bridge the gap between prokaryotes and eukaryotes.</title>
        <authorList>
            <person name="Spang A."/>
            <person name="Saw J.H."/>
            <person name="Jorgensen S.L."/>
            <person name="Zaremba-Niedzwiedzka K."/>
            <person name="Martijn J."/>
            <person name="Lind A.E."/>
            <person name="van Eijk R."/>
            <person name="Schleper C."/>
            <person name="Guy L."/>
            <person name="Ettema T.J."/>
        </authorList>
    </citation>
    <scope>NUCLEOTIDE SEQUENCE</scope>
</reference>
<sequence>MILIAKWVLILIVVSWAAVLALPLLFIGLWVGAVVDMFVDDLGAKLRKKVKSDFERSRVQKKNPVCKTS</sequence>
<comment type="caution">
    <text evidence="2">The sequence shown here is derived from an EMBL/GenBank/DDBJ whole genome shotgun (WGS) entry which is preliminary data.</text>
</comment>
<keyword evidence="1" id="KW-0472">Membrane</keyword>
<dbReference type="AlphaFoldDB" id="A0A0F8ZY25"/>
<name>A0A0F8ZY25_9ZZZZ</name>
<dbReference type="EMBL" id="LAZR01048945">
    <property type="protein sequence ID" value="KKK90775.1"/>
    <property type="molecule type" value="Genomic_DNA"/>
</dbReference>
<gene>
    <name evidence="2" type="ORF">LCGC14_2719620</name>
</gene>
<organism evidence="2">
    <name type="scientific">marine sediment metagenome</name>
    <dbReference type="NCBI Taxonomy" id="412755"/>
    <lineage>
        <taxon>unclassified sequences</taxon>
        <taxon>metagenomes</taxon>
        <taxon>ecological metagenomes</taxon>
    </lineage>
</organism>